<sequence length="279" mass="31157">MGVYSAGYLSFLGPKATLICLNIYLACTVNSQLCTTFCLIFQYSAVKPFSWLAKFGYCPKCIVRVYAAYFISMVSCLTIFLHMSVVDQSDFANYANLTGNYYALELIQHQPSWIGFSGDIKPVVYIFAFFAVIPDLLIPILAITLTIKLYFIIKADKAHVSLITQGLEKNLYYTFVFRTLMLIFLFTIPYFCIVGTIVFGIVNSSIGIICHCIMVLQILVCLIGTLIIIKPFRIFVFRCFYDKNGDSSNSNSSSSSEGSLPSSVTFQSLPSLPSKKSFS</sequence>
<evidence type="ECO:0000313" key="4">
    <source>
        <dbReference type="WBParaSite" id="PDA_v2.g24932.t1"/>
    </source>
</evidence>
<name>A0A914Q179_9BILA</name>
<dbReference type="Pfam" id="PF10318">
    <property type="entry name" value="7TM_GPCR_Srh"/>
    <property type="match status" value="1"/>
</dbReference>
<dbReference type="InterPro" id="IPR019422">
    <property type="entry name" value="7TM_GPCR_serpentine_rcpt_Srh"/>
</dbReference>
<evidence type="ECO:0000256" key="1">
    <source>
        <dbReference type="SAM" id="MobiDB-lite"/>
    </source>
</evidence>
<evidence type="ECO:0000313" key="3">
    <source>
        <dbReference type="Proteomes" id="UP000887578"/>
    </source>
</evidence>
<keyword evidence="2" id="KW-0472">Membrane</keyword>
<feature type="transmembrane region" description="Helical" evidence="2">
    <location>
        <begin position="123"/>
        <end position="151"/>
    </location>
</feature>
<dbReference type="Proteomes" id="UP000887578">
    <property type="component" value="Unplaced"/>
</dbReference>
<feature type="transmembrane region" description="Helical" evidence="2">
    <location>
        <begin position="62"/>
        <end position="83"/>
    </location>
</feature>
<feature type="compositionally biased region" description="Low complexity" evidence="1">
    <location>
        <begin position="247"/>
        <end position="279"/>
    </location>
</feature>
<feature type="transmembrane region" description="Helical" evidence="2">
    <location>
        <begin position="205"/>
        <end position="229"/>
    </location>
</feature>
<proteinExistence type="predicted"/>
<evidence type="ECO:0000256" key="2">
    <source>
        <dbReference type="SAM" id="Phobius"/>
    </source>
</evidence>
<feature type="region of interest" description="Disordered" evidence="1">
    <location>
        <begin position="246"/>
        <end position="279"/>
    </location>
</feature>
<feature type="transmembrane region" description="Helical" evidence="2">
    <location>
        <begin position="171"/>
        <end position="199"/>
    </location>
</feature>
<keyword evidence="2" id="KW-1133">Transmembrane helix</keyword>
<feature type="transmembrane region" description="Helical" evidence="2">
    <location>
        <begin position="16"/>
        <end position="41"/>
    </location>
</feature>
<organism evidence="3 4">
    <name type="scientific">Panagrolaimus davidi</name>
    <dbReference type="NCBI Taxonomy" id="227884"/>
    <lineage>
        <taxon>Eukaryota</taxon>
        <taxon>Metazoa</taxon>
        <taxon>Ecdysozoa</taxon>
        <taxon>Nematoda</taxon>
        <taxon>Chromadorea</taxon>
        <taxon>Rhabditida</taxon>
        <taxon>Tylenchina</taxon>
        <taxon>Panagrolaimomorpha</taxon>
        <taxon>Panagrolaimoidea</taxon>
        <taxon>Panagrolaimidae</taxon>
        <taxon>Panagrolaimus</taxon>
    </lineage>
</organism>
<keyword evidence="2" id="KW-0812">Transmembrane</keyword>
<dbReference type="AlphaFoldDB" id="A0A914Q179"/>
<dbReference type="WBParaSite" id="PDA_v2.g24932.t1">
    <property type="protein sequence ID" value="PDA_v2.g24932.t1"/>
    <property type="gene ID" value="PDA_v2.g24932"/>
</dbReference>
<accession>A0A914Q179</accession>
<reference evidence="4" key="1">
    <citation type="submission" date="2022-11" db="UniProtKB">
        <authorList>
            <consortium name="WormBaseParasite"/>
        </authorList>
    </citation>
    <scope>IDENTIFICATION</scope>
</reference>
<keyword evidence="3" id="KW-1185">Reference proteome</keyword>
<protein>
    <submittedName>
        <fullName evidence="4">Uncharacterized protein</fullName>
    </submittedName>
</protein>